<reference evidence="2 3" key="1">
    <citation type="submission" date="2019-09" db="EMBL/GenBank/DDBJ databases">
        <authorList>
            <person name="Chandra G."/>
            <person name="Truman W A."/>
        </authorList>
    </citation>
    <scope>NUCLEOTIDE SEQUENCE [LARGE SCALE GENOMIC DNA]</scope>
    <source>
        <strain evidence="2">PS847</strain>
    </source>
</reference>
<feature type="region of interest" description="Disordered" evidence="1">
    <location>
        <begin position="60"/>
        <end position="87"/>
    </location>
</feature>
<dbReference type="RefSeq" id="WP_137214280.1">
    <property type="nucleotide sequence ID" value="NZ_CABVIC010000003.1"/>
</dbReference>
<dbReference type="Proteomes" id="UP000326067">
    <property type="component" value="Unassembled WGS sequence"/>
</dbReference>
<sequence>MKTYNGFVFNASEQHAATLKFDDLGQQNGNISKGYMDYCGLDFIVTGTYTKPTRSFNLQAKSDATKRDELNHGPSSLSIKMKSSDGTDSYLEGTVKVESGGPNVGQTYGIKFTRS</sequence>
<dbReference type="AlphaFoldDB" id="A0A5E7KW01"/>
<evidence type="ECO:0000256" key="1">
    <source>
        <dbReference type="SAM" id="MobiDB-lite"/>
    </source>
</evidence>
<protein>
    <submittedName>
        <fullName evidence="2">Uncharacterized protein</fullName>
    </submittedName>
</protein>
<accession>A0A5E7KW01</accession>
<dbReference type="EMBL" id="CABVIC010000003">
    <property type="protein sequence ID" value="VVP05041.1"/>
    <property type="molecule type" value="Genomic_DNA"/>
</dbReference>
<proteinExistence type="predicted"/>
<evidence type="ECO:0000313" key="3">
    <source>
        <dbReference type="Proteomes" id="UP000326067"/>
    </source>
</evidence>
<gene>
    <name evidence="2" type="ORF">PS847_03027</name>
</gene>
<organism evidence="2 3">
    <name type="scientific">Pseudomonas fluorescens</name>
    <dbReference type="NCBI Taxonomy" id="294"/>
    <lineage>
        <taxon>Bacteria</taxon>
        <taxon>Pseudomonadati</taxon>
        <taxon>Pseudomonadota</taxon>
        <taxon>Gammaproteobacteria</taxon>
        <taxon>Pseudomonadales</taxon>
        <taxon>Pseudomonadaceae</taxon>
        <taxon>Pseudomonas</taxon>
    </lineage>
</organism>
<evidence type="ECO:0000313" key="2">
    <source>
        <dbReference type="EMBL" id="VVP05041.1"/>
    </source>
</evidence>
<name>A0A5E7KW01_PSEFL</name>